<dbReference type="Proteomes" id="UP001597546">
    <property type="component" value="Unassembled WGS sequence"/>
</dbReference>
<proteinExistence type="predicted"/>
<accession>A0ABW5TN40</accession>
<keyword evidence="1" id="KW-1133">Transmembrane helix</keyword>
<keyword evidence="3" id="KW-1185">Reference proteome</keyword>
<keyword evidence="1" id="KW-0472">Membrane</keyword>
<dbReference type="EMBL" id="JBHULV010000008">
    <property type="protein sequence ID" value="MFD2730344.1"/>
    <property type="molecule type" value="Genomic_DNA"/>
</dbReference>
<feature type="transmembrane region" description="Helical" evidence="1">
    <location>
        <begin position="68"/>
        <end position="86"/>
    </location>
</feature>
<comment type="caution">
    <text evidence="2">The sequence shown here is derived from an EMBL/GenBank/DDBJ whole genome shotgun (WGS) entry which is preliminary data.</text>
</comment>
<dbReference type="Gene3D" id="2.40.50.140">
    <property type="entry name" value="Nucleic acid-binding proteins"/>
    <property type="match status" value="1"/>
</dbReference>
<gene>
    <name evidence="2" type="ORF">ACFSSE_01375</name>
</gene>
<reference evidence="3" key="1">
    <citation type="journal article" date="2019" name="Int. J. Syst. Evol. Microbiol.">
        <title>The Global Catalogue of Microorganisms (GCM) 10K type strain sequencing project: providing services to taxonomists for standard genome sequencing and annotation.</title>
        <authorList>
            <consortium name="The Broad Institute Genomics Platform"/>
            <consortium name="The Broad Institute Genome Sequencing Center for Infectious Disease"/>
            <person name="Wu L."/>
            <person name="Ma J."/>
        </authorList>
    </citation>
    <scope>NUCLEOTIDE SEQUENCE [LARGE SCALE GENOMIC DNA]</scope>
    <source>
        <strain evidence="3">KCTC 42456</strain>
    </source>
</reference>
<dbReference type="InterPro" id="IPR012340">
    <property type="entry name" value="NA-bd_OB-fold"/>
</dbReference>
<feature type="transmembrane region" description="Helical" evidence="1">
    <location>
        <begin position="92"/>
        <end position="112"/>
    </location>
</feature>
<organism evidence="2 3">
    <name type="scientific">Pedobacter alpinus</name>
    <dbReference type="NCBI Taxonomy" id="1590643"/>
    <lineage>
        <taxon>Bacteria</taxon>
        <taxon>Pseudomonadati</taxon>
        <taxon>Bacteroidota</taxon>
        <taxon>Sphingobacteriia</taxon>
        <taxon>Sphingobacteriales</taxon>
        <taxon>Sphingobacteriaceae</taxon>
        <taxon>Pedobacter</taxon>
    </lineage>
</organism>
<keyword evidence="1" id="KW-0812">Transmembrane</keyword>
<evidence type="ECO:0008006" key="4">
    <source>
        <dbReference type="Google" id="ProtNLM"/>
    </source>
</evidence>
<dbReference type="RefSeq" id="WP_379040935.1">
    <property type="nucleotide sequence ID" value="NZ_JBHSKW010000005.1"/>
</dbReference>
<evidence type="ECO:0000313" key="2">
    <source>
        <dbReference type="EMBL" id="MFD2730344.1"/>
    </source>
</evidence>
<evidence type="ECO:0000313" key="3">
    <source>
        <dbReference type="Proteomes" id="UP001597546"/>
    </source>
</evidence>
<sequence length="191" mass="21105">MNNWWASLDTFDQTIWLITIPVTVIFVLQMIFTFLGMDSNNDLDADFDGDMSSEHGQAPFQLFTFRNFTNFLLGFGWTVICFKNVIPNQGILILLGVIVGCALVAAVMYIFISMTKLSQQGNMDINNALNQTAEVYLTIPAKKTGLGKVHIQIQGTLREIDAITLGDKIPTGSQVKILSVTKNNLLLVALA</sequence>
<name>A0ABW5TN40_9SPHI</name>
<feature type="transmembrane region" description="Helical" evidence="1">
    <location>
        <begin position="15"/>
        <end position="35"/>
    </location>
</feature>
<evidence type="ECO:0000256" key="1">
    <source>
        <dbReference type="SAM" id="Phobius"/>
    </source>
</evidence>
<protein>
    <recommendedName>
        <fullName evidence="4">Serine protease</fullName>
    </recommendedName>
</protein>